<organism evidence="2 3">
    <name type="scientific">Massilia violaceinigra</name>
    <dbReference type="NCBI Taxonomy" id="2045208"/>
    <lineage>
        <taxon>Bacteria</taxon>
        <taxon>Pseudomonadati</taxon>
        <taxon>Pseudomonadota</taxon>
        <taxon>Betaproteobacteria</taxon>
        <taxon>Burkholderiales</taxon>
        <taxon>Oxalobacteraceae</taxon>
        <taxon>Telluria group</taxon>
        <taxon>Massilia</taxon>
    </lineage>
</organism>
<name>A0A2D2DRT8_9BURK</name>
<keyword evidence="1" id="KW-1133">Transmembrane helix</keyword>
<evidence type="ECO:0000313" key="3">
    <source>
        <dbReference type="Proteomes" id="UP000229897"/>
    </source>
</evidence>
<sequence length="212" mass="23919">MRYLRMAACRRLRANYRQTLVFAAIGTVTERLTQVPSWFERIERDGWAIFLDAFLRETVACALAALIVGFSLRLCTEKGSDLIRRPSKFLIMLTVGTAVATVLAAWLDLMLSHGRLADIADRPGELVNFWMQSLLWGGLIGWVYLLSLQRAEDHAGFTALLGKQALLARQLARSRLRAARAQVDPAMVARVLSEVHGRYRDRPPRHRPCSTT</sequence>
<feature type="transmembrane region" description="Helical" evidence="1">
    <location>
        <begin position="127"/>
        <end position="146"/>
    </location>
</feature>
<gene>
    <name evidence="2" type="ORF">CR152_26650</name>
</gene>
<dbReference type="Proteomes" id="UP000229897">
    <property type="component" value="Chromosome"/>
</dbReference>
<evidence type="ECO:0000313" key="2">
    <source>
        <dbReference type="EMBL" id="ATQ77687.1"/>
    </source>
</evidence>
<dbReference type="EMBL" id="CP024608">
    <property type="protein sequence ID" value="ATQ77687.1"/>
    <property type="molecule type" value="Genomic_DNA"/>
</dbReference>
<feature type="transmembrane region" description="Helical" evidence="1">
    <location>
        <begin position="47"/>
        <end position="68"/>
    </location>
</feature>
<accession>A0A2D2DRT8</accession>
<keyword evidence="1" id="KW-0812">Transmembrane</keyword>
<dbReference type="AlphaFoldDB" id="A0A2D2DRT8"/>
<reference evidence="2" key="1">
    <citation type="submission" date="2017-10" db="EMBL/GenBank/DDBJ databases">
        <title>Massilia psychrophilum sp. nov., a novel purple-pigmented bacterium isolated from Tianshan glacier, Xinjiang Municipality, China.</title>
        <authorList>
            <person name="Wang H."/>
        </authorList>
    </citation>
    <scope>NUCLEOTIDE SEQUENCE [LARGE SCALE GENOMIC DNA]</scope>
    <source>
        <strain evidence="2">B2</strain>
    </source>
</reference>
<protein>
    <submittedName>
        <fullName evidence="2">Uncharacterized protein</fullName>
    </submittedName>
</protein>
<keyword evidence="1" id="KW-0472">Membrane</keyword>
<evidence type="ECO:0000256" key="1">
    <source>
        <dbReference type="SAM" id="Phobius"/>
    </source>
</evidence>
<proteinExistence type="predicted"/>
<dbReference type="KEGG" id="mass:CR152_26650"/>
<feature type="transmembrane region" description="Helical" evidence="1">
    <location>
        <begin position="89"/>
        <end position="107"/>
    </location>
</feature>
<keyword evidence="3" id="KW-1185">Reference proteome</keyword>